<dbReference type="AlphaFoldDB" id="A0AAV7RW35"/>
<accession>A0AAV7RW35</accession>
<organism evidence="1 2">
    <name type="scientific">Pleurodeles waltl</name>
    <name type="common">Iberian ribbed newt</name>
    <dbReference type="NCBI Taxonomy" id="8319"/>
    <lineage>
        <taxon>Eukaryota</taxon>
        <taxon>Metazoa</taxon>
        <taxon>Chordata</taxon>
        <taxon>Craniata</taxon>
        <taxon>Vertebrata</taxon>
        <taxon>Euteleostomi</taxon>
        <taxon>Amphibia</taxon>
        <taxon>Batrachia</taxon>
        <taxon>Caudata</taxon>
        <taxon>Salamandroidea</taxon>
        <taxon>Salamandridae</taxon>
        <taxon>Pleurodelinae</taxon>
        <taxon>Pleurodeles</taxon>
    </lineage>
</organism>
<comment type="caution">
    <text evidence="1">The sequence shown here is derived from an EMBL/GenBank/DDBJ whole genome shotgun (WGS) entry which is preliminary data.</text>
</comment>
<feature type="non-terminal residue" evidence="1">
    <location>
        <position position="54"/>
    </location>
</feature>
<proteinExistence type="predicted"/>
<evidence type="ECO:0000313" key="1">
    <source>
        <dbReference type="EMBL" id="KAJ1156672.1"/>
    </source>
</evidence>
<sequence length="54" mass="6105">VPLGRHHLSYLSKRSEVCISSCSKAFSSQHTVVVIWLESPSNVYETGKCFYNKT</sequence>
<name>A0AAV7RW35_PLEWA</name>
<gene>
    <name evidence="1" type="ORF">NDU88_009390</name>
</gene>
<protein>
    <submittedName>
        <fullName evidence="1">Uncharacterized protein</fullName>
    </submittedName>
</protein>
<keyword evidence="2" id="KW-1185">Reference proteome</keyword>
<feature type="non-terminal residue" evidence="1">
    <location>
        <position position="1"/>
    </location>
</feature>
<dbReference type="EMBL" id="JANPWB010000009">
    <property type="protein sequence ID" value="KAJ1156672.1"/>
    <property type="molecule type" value="Genomic_DNA"/>
</dbReference>
<reference evidence="1" key="1">
    <citation type="journal article" date="2022" name="bioRxiv">
        <title>Sequencing and chromosome-scale assembly of the giantPleurodeles waltlgenome.</title>
        <authorList>
            <person name="Brown T."/>
            <person name="Elewa A."/>
            <person name="Iarovenko S."/>
            <person name="Subramanian E."/>
            <person name="Araus A.J."/>
            <person name="Petzold A."/>
            <person name="Susuki M."/>
            <person name="Suzuki K.-i.T."/>
            <person name="Hayashi T."/>
            <person name="Toyoda A."/>
            <person name="Oliveira C."/>
            <person name="Osipova E."/>
            <person name="Leigh N.D."/>
            <person name="Simon A."/>
            <person name="Yun M.H."/>
        </authorList>
    </citation>
    <scope>NUCLEOTIDE SEQUENCE</scope>
    <source>
        <strain evidence="1">20211129_DDA</strain>
        <tissue evidence="1">Liver</tissue>
    </source>
</reference>
<evidence type="ECO:0000313" key="2">
    <source>
        <dbReference type="Proteomes" id="UP001066276"/>
    </source>
</evidence>
<dbReference type="Proteomes" id="UP001066276">
    <property type="component" value="Chromosome 5"/>
</dbReference>